<protein>
    <recommendedName>
        <fullName evidence="2">NADH dehydrogenase [ubiquinone] 1 alpha subcomplex assembly factor 3</fullName>
    </recommendedName>
</protein>
<name>A0ABR1DJZ2_NECAM</name>
<evidence type="ECO:0000259" key="6">
    <source>
        <dbReference type="Pfam" id="PF04695"/>
    </source>
</evidence>
<evidence type="ECO:0000256" key="3">
    <source>
        <dbReference type="ARBA" id="ARBA00023128"/>
    </source>
</evidence>
<dbReference type="PANTHER" id="PTHR21192">
    <property type="entry name" value="NUCLEAR PROTEIN E3-3"/>
    <property type="match status" value="1"/>
</dbReference>
<dbReference type="InterPro" id="IPR006785">
    <property type="entry name" value="Pex14_N"/>
</dbReference>
<dbReference type="Pfam" id="PF04430">
    <property type="entry name" value="DUF498"/>
    <property type="match status" value="1"/>
</dbReference>
<dbReference type="Pfam" id="PF04695">
    <property type="entry name" value="Pex14_N"/>
    <property type="match status" value="1"/>
</dbReference>
<feature type="domain" description="Peroxisome membrane anchor protein Pex14p N-terminal" evidence="6">
    <location>
        <begin position="27"/>
        <end position="68"/>
    </location>
</feature>
<evidence type="ECO:0000256" key="5">
    <source>
        <dbReference type="SAM" id="MobiDB-lite"/>
    </source>
</evidence>
<sequence>MDFLVVPNAVRRSDAFRKRMGDQTPNRPDMVEAARKFMSMPKVRYTPFDEQKQFLLGKGVTENEISEARASLPQDISVRAESGTHYEGQLHMQPQPNKFVTFAQSVAIIGCVSYAGYRFLRSFVLPRFFDIPDPATEEVRQLQVQVNELQNSIKFVLDSISQTTSMLGSQQQEINRALLSVSQRDTDISRVEAGISTIKSLLLSHNNFAPILAPTATSAKLPSWQQAEAPSAPTANSCRSTPPANYKETCEEYGDDAFSANEYASTETQTLEYENGMRISQIRPLQRVLQCRRLASDSDSRRGDTGVLDGFHITPLGDSDVPQRSRVSFLSTEMTEAKQIGVRGLSCYGFRLIDGSFLYGPVALFPKTALSWRVHTPDDITPRSLSLFAMLEPKIDILVIGAGDKKNIDKVRSQIIGFLREHHIGLEISDTANAIATFNFLNAEGRYVAAGLYPPDDMVVTDAEYGRVMNLLKGWDTLDENPLLVGINDSINHTEDLVKRLWSGTGDFKAVRDRVLAPPGEREAKYIEDAEKRKRKKLLDGTDDS</sequence>
<evidence type="ECO:0000313" key="7">
    <source>
        <dbReference type="EMBL" id="KAK6750787.1"/>
    </source>
</evidence>
<dbReference type="Gene3D" id="3.40.1230.10">
    <property type="entry name" value="MTH938-like"/>
    <property type="match status" value="1"/>
</dbReference>
<dbReference type="InterPro" id="IPR036748">
    <property type="entry name" value="MTH938-like_sf"/>
</dbReference>
<dbReference type="CDD" id="cd05125">
    <property type="entry name" value="Mth938_2P1-like"/>
    <property type="match status" value="1"/>
</dbReference>
<organism evidence="7 8">
    <name type="scientific">Necator americanus</name>
    <name type="common">Human hookworm</name>
    <dbReference type="NCBI Taxonomy" id="51031"/>
    <lineage>
        <taxon>Eukaryota</taxon>
        <taxon>Metazoa</taxon>
        <taxon>Ecdysozoa</taxon>
        <taxon>Nematoda</taxon>
        <taxon>Chromadorea</taxon>
        <taxon>Rhabditida</taxon>
        <taxon>Rhabditina</taxon>
        <taxon>Rhabditomorpha</taxon>
        <taxon>Strongyloidea</taxon>
        <taxon>Ancylostomatidae</taxon>
        <taxon>Bunostominae</taxon>
        <taxon>Necator</taxon>
    </lineage>
</organism>
<dbReference type="Proteomes" id="UP001303046">
    <property type="component" value="Unassembled WGS sequence"/>
</dbReference>
<comment type="subcellular location">
    <subcellularLocation>
        <location evidence="1">Mitochondrion</location>
    </subcellularLocation>
</comment>
<dbReference type="InterPro" id="IPR036388">
    <property type="entry name" value="WH-like_DNA-bd_sf"/>
</dbReference>
<proteinExistence type="inferred from homology"/>
<gene>
    <name evidence="7" type="primary">Necator_chrIV.g15930</name>
    <name evidence="7" type="ORF">RB195_002635</name>
</gene>
<evidence type="ECO:0000256" key="2">
    <source>
        <dbReference type="ARBA" id="ARBA00021776"/>
    </source>
</evidence>
<dbReference type="SUPFAM" id="SSF64076">
    <property type="entry name" value="MTH938-like"/>
    <property type="match status" value="1"/>
</dbReference>
<dbReference type="PANTHER" id="PTHR21192:SF2">
    <property type="entry name" value="NADH DEHYDROGENASE [UBIQUINONE] 1 ALPHA SUBCOMPLEX ASSEMBLY FACTOR 3"/>
    <property type="match status" value="1"/>
</dbReference>
<evidence type="ECO:0000313" key="8">
    <source>
        <dbReference type="Proteomes" id="UP001303046"/>
    </source>
</evidence>
<reference evidence="7 8" key="1">
    <citation type="submission" date="2023-08" db="EMBL/GenBank/DDBJ databases">
        <title>A Necator americanus chromosomal reference genome.</title>
        <authorList>
            <person name="Ilik V."/>
            <person name="Petrzelkova K.J."/>
            <person name="Pardy F."/>
            <person name="Fuh T."/>
            <person name="Niatou-Singa F.S."/>
            <person name="Gouil Q."/>
            <person name="Baker L."/>
            <person name="Ritchie M.E."/>
            <person name="Jex A.R."/>
            <person name="Gazzola D."/>
            <person name="Li H."/>
            <person name="Toshio Fujiwara R."/>
            <person name="Zhan B."/>
            <person name="Aroian R.V."/>
            <person name="Pafco B."/>
            <person name="Schwarz E.M."/>
        </authorList>
    </citation>
    <scope>NUCLEOTIDE SEQUENCE [LARGE SCALE GENOMIC DNA]</scope>
    <source>
        <strain evidence="7 8">Aroian</strain>
        <tissue evidence="7">Whole animal</tissue>
    </source>
</reference>
<evidence type="ECO:0000256" key="4">
    <source>
        <dbReference type="ARBA" id="ARBA00049984"/>
    </source>
</evidence>
<dbReference type="InterPro" id="IPR034095">
    <property type="entry name" value="NDUF3"/>
</dbReference>
<dbReference type="Gene3D" id="1.10.10.10">
    <property type="entry name" value="Winged helix-like DNA-binding domain superfamily/Winged helix DNA-binding domain"/>
    <property type="match status" value="1"/>
</dbReference>
<keyword evidence="8" id="KW-1185">Reference proteome</keyword>
<evidence type="ECO:0000256" key="1">
    <source>
        <dbReference type="ARBA" id="ARBA00004173"/>
    </source>
</evidence>
<dbReference type="InterPro" id="IPR007523">
    <property type="entry name" value="NDUFAF3/AAMDC"/>
</dbReference>
<comment type="caution">
    <text evidence="7">The sequence shown here is derived from an EMBL/GenBank/DDBJ whole genome shotgun (WGS) entry which is preliminary data.</text>
</comment>
<keyword evidence="3" id="KW-0496">Mitochondrion</keyword>
<feature type="region of interest" description="Disordered" evidence="5">
    <location>
        <begin position="223"/>
        <end position="243"/>
    </location>
</feature>
<comment type="similarity">
    <text evidence="4">Belongs to the NDUFAF3 family.</text>
</comment>
<accession>A0ABR1DJZ2</accession>
<dbReference type="EMBL" id="JAVFWL010000004">
    <property type="protein sequence ID" value="KAK6750787.1"/>
    <property type="molecule type" value="Genomic_DNA"/>
</dbReference>